<protein>
    <submittedName>
        <fullName evidence="2">Helix-turn-helix domain-containing protein</fullName>
    </submittedName>
</protein>
<evidence type="ECO:0000313" key="3">
    <source>
        <dbReference type="Proteomes" id="UP000471120"/>
    </source>
</evidence>
<evidence type="ECO:0000313" key="2">
    <source>
        <dbReference type="EMBL" id="TXG92189.1"/>
    </source>
</evidence>
<proteinExistence type="predicted"/>
<dbReference type="InterPro" id="IPR041657">
    <property type="entry name" value="HTH_17"/>
</dbReference>
<dbReference type="EMBL" id="QRCM01000001">
    <property type="protein sequence ID" value="TXG92189.1"/>
    <property type="molecule type" value="Genomic_DNA"/>
</dbReference>
<reference evidence="2 3" key="1">
    <citation type="submission" date="2018-07" db="EMBL/GenBank/DDBJ databases">
        <title>Genome sequence of Rhodococcus rhodnii ATCC 35071 from Rhodnius prolixus.</title>
        <authorList>
            <person name="Patel V."/>
            <person name="Vogel K.J."/>
        </authorList>
    </citation>
    <scope>NUCLEOTIDE SEQUENCE [LARGE SCALE GENOMIC DNA]</scope>
    <source>
        <strain evidence="2 3">ATCC 35071</strain>
    </source>
</reference>
<accession>A0A6P2CHE9</accession>
<evidence type="ECO:0000259" key="1">
    <source>
        <dbReference type="Pfam" id="PF12728"/>
    </source>
</evidence>
<feature type="domain" description="Helix-turn-helix" evidence="1">
    <location>
        <begin position="246"/>
        <end position="283"/>
    </location>
</feature>
<dbReference type="InterPro" id="IPR010093">
    <property type="entry name" value="SinI_DNA-bd"/>
</dbReference>
<comment type="caution">
    <text evidence="2">The sequence shown here is derived from an EMBL/GenBank/DDBJ whole genome shotgun (WGS) entry which is preliminary data.</text>
</comment>
<dbReference type="Proteomes" id="UP000471120">
    <property type="component" value="Unassembled WGS sequence"/>
</dbReference>
<dbReference type="AlphaFoldDB" id="A0A6P2CHE9"/>
<dbReference type="Pfam" id="PF12728">
    <property type="entry name" value="HTH_17"/>
    <property type="match status" value="1"/>
</dbReference>
<organism evidence="2 3">
    <name type="scientific">Rhodococcus rhodnii</name>
    <dbReference type="NCBI Taxonomy" id="38312"/>
    <lineage>
        <taxon>Bacteria</taxon>
        <taxon>Bacillati</taxon>
        <taxon>Actinomycetota</taxon>
        <taxon>Actinomycetes</taxon>
        <taxon>Mycobacteriales</taxon>
        <taxon>Nocardiaceae</taxon>
        <taxon>Rhodococcus</taxon>
    </lineage>
</organism>
<sequence>MLSPHPPEADRAWPASGTAPSTVWACTECGVDAVTTGQNAIAAGPGVTNRAAAWAHYLRSPHIPRMLVREVGGGAVATGRSDSEVNASSASGTPEYLIFVLSDSAVPDRIATGFEMFHQATPLTLSWVTEMAEATRSAWRATELAAPARLMVGHKRLYSPLAAHSPLARPVDYLSAAGDSSLPSSGAMGPGLAGPWHSYLPTSSDLPAGDDGWGPAVSDEEATELEQANIQLQVEQRREQLKVSFTRAQAADMLGVSAQTVSEWVAQHRLVGLKDGREWRFPAWQFTPDDAEPVLPDLRRLVDAFPGGVVSLSRWMNRPNDNFDGRTPAQEMVRDSDHVFAIVETLAAA</sequence>
<dbReference type="GO" id="GO:0003677">
    <property type="term" value="F:DNA binding"/>
    <property type="evidence" value="ECO:0007669"/>
    <property type="project" value="InterPro"/>
</dbReference>
<name>A0A6P2CHE9_9NOCA</name>
<gene>
    <name evidence="2" type="ORF">DW322_20950</name>
</gene>
<dbReference type="NCBIfam" id="TIGR01764">
    <property type="entry name" value="excise"/>
    <property type="match status" value="1"/>
</dbReference>